<dbReference type="InterPro" id="IPR036059">
    <property type="entry name" value="TldD/PmbA_sf"/>
</dbReference>
<dbReference type="EMBL" id="JAGSOJ010000001">
    <property type="protein sequence ID" value="MCM1988166.1"/>
    <property type="molecule type" value="Genomic_DNA"/>
</dbReference>
<organism evidence="2 3">
    <name type="scientific">Oceanirhabdus seepicola</name>
    <dbReference type="NCBI Taxonomy" id="2828781"/>
    <lineage>
        <taxon>Bacteria</taxon>
        <taxon>Bacillati</taxon>
        <taxon>Bacillota</taxon>
        <taxon>Clostridia</taxon>
        <taxon>Eubacteriales</taxon>
        <taxon>Clostridiaceae</taxon>
        <taxon>Oceanirhabdus</taxon>
    </lineage>
</organism>
<dbReference type="GO" id="GO:0005829">
    <property type="term" value="C:cytosol"/>
    <property type="evidence" value="ECO:0007669"/>
    <property type="project" value="TreeGrafter"/>
</dbReference>
<accession>A0A9J6NVY5</accession>
<evidence type="ECO:0000259" key="1">
    <source>
        <dbReference type="Pfam" id="PF19289"/>
    </source>
</evidence>
<dbReference type="AlphaFoldDB" id="A0A9J6NVY5"/>
<dbReference type="Proteomes" id="UP001056429">
    <property type="component" value="Unassembled WGS sequence"/>
</dbReference>
<sequence>MKERKEALLYSFVNLKNMGADKVQGVIQRKEKFEFNVFQGDISLLRTNEDITLDLRAIKDDRQASLKINNIDKNSIEEACKEIITLSKNGEKDEAFDIAPYQEKREFTYGDMEPNLDKMYSKFQEFLDIIKDRYPYLHLEESILEFNKSEALIMNTNGVELVEIRSVYDMSIFFTSKKNGKASSFNYSGISVKEIENELFNFNYFKRVLDQSEKETEAIPFEGKYTGKILVTPECMNDMLMYYVNCYLNDFPLISGTSIFKDKLGECIADKKLTVKSNMISDSLPGGNFITSDGFVAEDMTVIDKGVLKSFILTQYGANKTGKERSKNNGVAWTIEAGNSSFEEMVKSIDEGILLCRFSGGNPSSSGDFSGVAKNSFYIKDGEIKQAINEAMISGNLGEMFNSVVDVSKETVTDGNNDLPWILFDGVIVSGK</sequence>
<evidence type="ECO:0000313" key="2">
    <source>
        <dbReference type="EMBL" id="MCM1988166.1"/>
    </source>
</evidence>
<dbReference type="SUPFAM" id="SSF111283">
    <property type="entry name" value="Putative modulator of DNA gyrase, PmbA/TldD"/>
    <property type="match status" value="1"/>
</dbReference>
<protein>
    <submittedName>
        <fullName evidence="2">TldD/PmbA family protein</fullName>
    </submittedName>
</protein>
<name>A0A9J6NVY5_9CLOT</name>
<proteinExistence type="predicted"/>
<dbReference type="InterPro" id="IPR035068">
    <property type="entry name" value="TldD/PmbA_N"/>
</dbReference>
<comment type="caution">
    <text evidence="2">The sequence shown here is derived from an EMBL/GenBank/DDBJ whole genome shotgun (WGS) entry which is preliminary data.</text>
</comment>
<keyword evidence="3" id="KW-1185">Reference proteome</keyword>
<reference evidence="2" key="1">
    <citation type="journal article" date="2021" name="mSystems">
        <title>Bacteria and Archaea Synergistically Convert Glycine Betaine to Biogenic Methane in the Formosa Cold Seep of the South China Sea.</title>
        <authorList>
            <person name="Li L."/>
            <person name="Zhang W."/>
            <person name="Zhang S."/>
            <person name="Song L."/>
            <person name="Sun Q."/>
            <person name="Zhang H."/>
            <person name="Xiang H."/>
            <person name="Dong X."/>
        </authorList>
    </citation>
    <scope>NUCLEOTIDE SEQUENCE</scope>
    <source>
        <strain evidence="2">ZWT</strain>
    </source>
</reference>
<dbReference type="Gene3D" id="3.30.2290.10">
    <property type="entry name" value="PmbA/TldD superfamily"/>
    <property type="match status" value="1"/>
</dbReference>
<dbReference type="PANTHER" id="PTHR43421:SF1">
    <property type="entry name" value="METALLOPROTEASE PMBA"/>
    <property type="match status" value="1"/>
</dbReference>
<dbReference type="Pfam" id="PF19289">
    <property type="entry name" value="PmbA_TldD_3rd"/>
    <property type="match status" value="1"/>
</dbReference>
<dbReference type="RefSeq" id="WP_250856962.1">
    <property type="nucleotide sequence ID" value="NZ_JAGSOJ010000001.1"/>
</dbReference>
<feature type="domain" description="Metalloprotease TldD/E C-terminal" evidence="1">
    <location>
        <begin position="228"/>
        <end position="431"/>
    </location>
</feature>
<dbReference type="InterPro" id="IPR047657">
    <property type="entry name" value="PmbA"/>
</dbReference>
<dbReference type="GO" id="GO:0008237">
    <property type="term" value="F:metallopeptidase activity"/>
    <property type="evidence" value="ECO:0007669"/>
    <property type="project" value="InterPro"/>
</dbReference>
<dbReference type="InterPro" id="IPR045569">
    <property type="entry name" value="Metalloprtase-TldD/E_C"/>
</dbReference>
<dbReference type="PANTHER" id="PTHR43421">
    <property type="entry name" value="METALLOPROTEASE PMBA"/>
    <property type="match status" value="1"/>
</dbReference>
<evidence type="ECO:0000313" key="3">
    <source>
        <dbReference type="Proteomes" id="UP001056429"/>
    </source>
</evidence>
<reference evidence="2" key="2">
    <citation type="submission" date="2021-04" db="EMBL/GenBank/DDBJ databases">
        <authorList>
            <person name="Dong X."/>
        </authorList>
    </citation>
    <scope>NUCLEOTIDE SEQUENCE</scope>
    <source>
        <strain evidence="2">ZWT</strain>
    </source>
</reference>
<dbReference type="GO" id="GO:0006508">
    <property type="term" value="P:proteolysis"/>
    <property type="evidence" value="ECO:0007669"/>
    <property type="project" value="InterPro"/>
</dbReference>
<gene>
    <name evidence="2" type="ORF">KDK92_00325</name>
</gene>